<gene>
    <name evidence="2" type="ORF">STSU_026175</name>
</gene>
<keyword evidence="3" id="KW-1185">Reference proteome</keyword>
<keyword evidence="1" id="KW-0812">Transmembrane</keyword>
<dbReference type="AlphaFoldDB" id="A0A7G3UNI3"/>
<evidence type="ECO:0000256" key="1">
    <source>
        <dbReference type="SAM" id="Phobius"/>
    </source>
</evidence>
<feature type="transmembrane region" description="Helical" evidence="1">
    <location>
        <begin position="6"/>
        <end position="28"/>
    </location>
</feature>
<keyword evidence="1" id="KW-1133">Transmembrane helix</keyword>
<protein>
    <submittedName>
        <fullName evidence="2">Uncharacterized protein</fullName>
    </submittedName>
</protein>
<name>A0A7G3UNI3_STRT9</name>
<organism evidence="2 3">
    <name type="scientific">Streptomyces tsukubensis (strain DSM 42081 / NBRC 108919 / NRRL 18488 / 9993)</name>
    <dbReference type="NCBI Taxonomy" id="1114943"/>
    <lineage>
        <taxon>Bacteria</taxon>
        <taxon>Bacillati</taxon>
        <taxon>Actinomycetota</taxon>
        <taxon>Actinomycetes</taxon>
        <taxon>Kitasatosporales</taxon>
        <taxon>Streptomycetaceae</taxon>
        <taxon>Streptomyces</taxon>
    </lineage>
</organism>
<evidence type="ECO:0000313" key="2">
    <source>
        <dbReference type="EMBL" id="QKM71904.1"/>
    </source>
</evidence>
<sequence>MLMSGHVLPLAVLLPAFAVAAATGWLAAARRRGPLAIGTGLLTAQGALHFLYAGAQGNAGGHHRGTGTAAGTTAVDWLPTGGPGMLLAHVLAAAVCGLWLARGEESFFRLARAVAALAFTPLRLLLASPDAHHAPRRRALPRTTGPARSGTAVLLGHTLVRRGPPPFAGIRATAPGAAV</sequence>
<dbReference type="EMBL" id="CP029159">
    <property type="protein sequence ID" value="QKM71904.1"/>
    <property type="molecule type" value="Genomic_DNA"/>
</dbReference>
<accession>A0A7G3UNI3</accession>
<evidence type="ECO:0000313" key="3">
    <source>
        <dbReference type="Proteomes" id="UP000005940"/>
    </source>
</evidence>
<reference evidence="2 3" key="1">
    <citation type="journal article" date="2012" name="J. Bacteriol.">
        <title>Draft genome of Streptomyces tsukubaensis NRRL 18488, the producer of the clinically important immunosuppressant tacrolimus (FK506).</title>
        <authorList>
            <person name="Barreiro C."/>
            <person name="Prieto C."/>
            <person name="Sola-Landa A."/>
            <person name="Solera E."/>
            <person name="Martinez-Castro M."/>
            <person name="Perez-Redondo R."/>
            <person name="Garcia-Estrada C."/>
            <person name="Aparicio J.F."/>
            <person name="Fernandez-Martinez L.T."/>
            <person name="Santos-Aberturas J."/>
            <person name="Salehi-Najafabadi Z."/>
            <person name="Rodriguez-Garcia A."/>
            <person name="Tauch A."/>
            <person name="Martin J.F."/>
        </authorList>
    </citation>
    <scope>NUCLEOTIDE SEQUENCE [LARGE SCALE GENOMIC DNA]</scope>
    <source>
        <strain evidence="3">DSM 42081 / NBRC 108919 / NRRL 18488 / 9993</strain>
    </source>
</reference>
<dbReference type="Proteomes" id="UP000005940">
    <property type="component" value="Chromosome"/>
</dbReference>
<proteinExistence type="predicted"/>
<keyword evidence="1" id="KW-0472">Membrane</keyword>